<dbReference type="FunFam" id="3.40.50.300:FF:000134">
    <property type="entry name" value="Iron-enterobactin ABC transporter ATP-binding protein"/>
    <property type="match status" value="1"/>
</dbReference>
<evidence type="ECO:0000256" key="2">
    <source>
        <dbReference type="ARBA" id="ARBA00005417"/>
    </source>
</evidence>
<dbReference type="GO" id="GO:0005886">
    <property type="term" value="C:plasma membrane"/>
    <property type="evidence" value="ECO:0007669"/>
    <property type="project" value="UniProtKB-SubCell"/>
</dbReference>
<evidence type="ECO:0000256" key="6">
    <source>
        <dbReference type="ARBA" id="ARBA00022741"/>
    </source>
</evidence>
<dbReference type="Gene3D" id="3.40.50.300">
    <property type="entry name" value="P-loop containing nucleotide triphosphate hydrolases"/>
    <property type="match status" value="1"/>
</dbReference>
<evidence type="ECO:0000259" key="11">
    <source>
        <dbReference type="PROSITE" id="PS50893"/>
    </source>
</evidence>
<organism evidence="12">
    <name type="scientific">Blastochloris viridis</name>
    <name type="common">Rhodopseudomonas viridis</name>
    <dbReference type="NCBI Taxonomy" id="1079"/>
    <lineage>
        <taxon>Bacteria</taxon>
        <taxon>Pseudomonadati</taxon>
        <taxon>Pseudomonadota</taxon>
        <taxon>Alphaproteobacteria</taxon>
        <taxon>Hyphomicrobiales</taxon>
        <taxon>Blastochloridaceae</taxon>
        <taxon>Blastochloris</taxon>
    </lineage>
</organism>
<accession>A0A182D132</accession>
<comment type="similarity">
    <text evidence="2">Belongs to the ABC transporter superfamily.</text>
</comment>
<evidence type="ECO:0000256" key="9">
    <source>
        <dbReference type="ARBA" id="ARBA00023065"/>
    </source>
</evidence>
<dbReference type="InterPro" id="IPR027417">
    <property type="entry name" value="P-loop_NTPase"/>
</dbReference>
<keyword evidence="9" id="KW-0406">Ion transport</keyword>
<dbReference type="Pfam" id="PF00005">
    <property type="entry name" value="ABC_tran"/>
    <property type="match status" value="1"/>
</dbReference>
<evidence type="ECO:0000256" key="1">
    <source>
        <dbReference type="ARBA" id="ARBA00004202"/>
    </source>
</evidence>
<evidence type="ECO:0000256" key="5">
    <source>
        <dbReference type="ARBA" id="ARBA00022496"/>
    </source>
</evidence>
<dbReference type="PROSITE" id="PS00211">
    <property type="entry name" value="ABC_TRANSPORTER_1"/>
    <property type="match status" value="1"/>
</dbReference>
<gene>
    <name evidence="12" type="ORF">BV133_1556</name>
</gene>
<comment type="subcellular location">
    <subcellularLocation>
        <location evidence="1">Cell membrane</location>
        <topology evidence="1">Peripheral membrane protein</topology>
    </subcellularLocation>
</comment>
<dbReference type="SUPFAM" id="SSF52540">
    <property type="entry name" value="P-loop containing nucleoside triphosphate hydrolases"/>
    <property type="match status" value="1"/>
</dbReference>
<dbReference type="InterPro" id="IPR051535">
    <property type="entry name" value="Siderophore_ABC-ATPase"/>
</dbReference>
<dbReference type="InterPro" id="IPR003439">
    <property type="entry name" value="ABC_transporter-like_ATP-bd"/>
</dbReference>
<keyword evidence="6" id="KW-0547">Nucleotide-binding</keyword>
<evidence type="ECO:0000256" key="4">
    <source>
        <dbReference type="ARBA" id="ARBA00022475"/>
    </source>
</evidence>
<protein>
    <submittedName>
        <fullName evidence="12">Iron compound ABC transporter</fullName>
    </submittedName>
</protein>
<keyword evidence="3" id="KW-0813">Transport</keyword>
<feature type="domain" description="ABC transporter" evidence="11">
    <location>
        <begin position="2"/>
        <end position="236"/>
    </location>
</feature>
<keyword evidence="4" id="KW-1003">Cell membrane</keyword>
<keyword evidence="10" id="KW-0472">Membrane</keyword>
<evidence type="ECO:0000256" key="3">
    <source>
        <dbReference type="ARBA" id="ARBA00022448"/>
    </source>
</evidence>
<dbReference type="CDD" id="cd03214">
    <property type="entry name" value="ABC_Iron-Siderophores_B12_Hemin"/>
    <property type="match status" value="1"/>
</dbReference>
<dbReference type="SMART" id="SM00382">
    <property type="entry name" value="AAA"/>
    <property type="match status" value="1"/>
</dbReference>
<proteinExistence type="inferred from homology"/>
<keyword evidence="7" id="KW-0067">ATP-binding</keyword>
<dbReference type="PANTHER" id="PTHR42771">
    <property type="entry name" value="IRON(3+)-HYDROXAMATE IMPORT ATP-BINDING PROTEIN FHUC"/>
    <property type="match status" value="1"/>
</dbReference>
<dbReference type="PROSITE" id="PS50893">
    <property type="entry name" value="ABC_TRANSPORTER_2"/>
    <property type="match status" value="1"/>
</dbReference>
<reference evidence="12" key="1">
    <citation type="journal article" date="2015" name="Genome Announc.">
        <title>Complete Genome Sequence of the Bacteriochlorophyll b-Producing Photosynthetic Bacterium Blastochloris viridis.</title>
        <authorList>
            <person name="Tsukatani Y."/>
            <person name="Hirose Y."/>
            <person name="Harada J."/>
            <person name="Misawa N."/>
            <person name="Mori K."/>
            <person name="Inoue K."/>
            <person name="Tamiaki H."/>
        </authorList>
    </citation>
    <scope>NUCLEOTIDE SEQUENCE [LARGE SCALE GENOMIC DNA]</scope>
    <source>
        <strain evidence="12">DSM 133</strain>
    </source>
</reference>
<dbReference type="EMBL" id="AP014854">
    <property type="protein sequence ID" value="BAR99149.1"/>
    <property type="molecule type" value="Genomic_DNA"/>
</dbReference>
<dbReference type="KEGG" id="bvr:BVIR_3115"/>
<dbReference type="GO" id="GO:0005524">
    <property type="term" value="F:ATP binding"/>
    <property type="evidence" value="ECO:0007669"/>
    <property type="project" value="UniProtKB-KW"/>
</dbReference>
<evidence type="ECO:0000256" key="7">
    <source>
        <dbReference type="ARBA" id="ARBA00022840"/>
    </source>
</evidence>
<evidence type="ECO:0000313" key="12">
    <source>
        <dbReference type="EMBL" id="BAR99149.1"/>
    </source>
</evidence>
<dbReference type="InterPro" id="IPR003593">
    <property type="entry name" value="AAA+_ATPase"/>
</dbReference>
<dbReference type="GO" id="GO:0016887">
    <property type="term" value="F:ATP hydrolysis activity"/>
    <property type="evidence" value="ECO:0007669"/>
    <property type="project" value="InterPro"/>
</dbReference>
<dbReference type="PANTHER" id="PTHR42771:SF3">
    <property type="entry name" value="PETROBACTIN IMPORT ATP-BINDING PROTEIN YCLP"/>
    <property type="match status" value="1"/>
</dbReference>
<dbReference type="InterPro" id="IPR017871">
    <property type="entry name" value="ABC_transporter-like_CS"/>
</dbReference>
<keyword evidence="8" id="KW-0408">Iron</keyword>
<sequence length="252" mass="27169">MIEIAHVSKSYGAARVLDDVSLALPAGGLTAIIGPNGAGKSTLLSIVARLLPMDTGRVTIDGLDVTTTPGIVLAKRVAILKQDNQITPRLTVGELVGFGRFPHSRGRLTRADAEKIAEAIGYVDLSGLRDRLIDELSGGQRQRAFIAMVLAQDPTCLLLDEPLNNLDMKHAASTMKLLRRAADGLGKTVVVVIHDINFAACYADRIVAMKDGRVVVHGTPDDIMRSDVLKAVYDMDVTVHELNGFRLGAYYR</sequence>
<dbReference type="RefSeq" id="WP_055038391.1">
    <property type="nucleotide sequence ID" value="NZ_AP014854.2"/>
</dbReference>
<evidence type="ECO:0000256" key="8">
    <source>
        <dbReference type="ARBA" id="ARBA00023004"/>
    </source>
</evidence>
<dbReference type="AlphaFoldDB" id="A0A182D132"/>
<keyword evidence="5" id="KW-0410">Iron transport</keyword>
<evidence type="ECO:0000256" key="10">
    <source>
        <dbReference type="ARBA" id="ARBA00023136"/>
    </source>
</evidence>
<dbReference type="GO" id="GO:0006826">
    <property type="term" value="P:iron ion transport"/>
    <property type="evidence" value="ECO:0007669"/>
    <property type="project" value="UniProtKB-KW"/>
</dbReference>
<name>A0A182D132_BLAVI</name>
<dbReference type="OrthoDB" id="9805601at2"/>